<dbReference type="PANTHER" id="PTHR43792">
    <property type="entry name" value="GNAT FAMILY, PUTATIVE (AFU_ORTHOLOGUE AFUA_3G00765)-RELATED-RELATED"/>
    <property type="match status" value="1"/>
</dbReference>
<dbReference type="Proteomes" id="UP001225034">
    <property type="component" value="Unassembled WGS sequence"/>
</dbReference>
<dbReference type="RefSeq" id="WP_306980105.1">
    <property type="nucleotide sequence ID" value="NZ_JAUSUA010000001.1"/>
</dbReference>
<dbReference type="EC" id="2.3.1.267" evidence="5"/>
<evidence type="ECO:0000259" key="4">
    <source>
        <dbReference type="PROSITE" id="PS51186"/>
    </source>
</evidence>
<dbReference type="Gene3D" id="3.40.630.30">
    <property type="match status" value="1"/>
</dbReference>
<keyword evidence="2 5" id="KW-0012">Acyltransferase</keyword>
<proteinExistence type="inferred from homology"/>
<dbReference type="PANTHER" id="PTHR43792:SF8">
    <property type="entry name" value="[RIBOSOMAL PROTEIN US5]-ALANINE N-ACETYLTRANSFERASE"/>
    <property type="match status" value="1"/>
</dbReference>
<keyword evidence="1 5" id="KW-0808">Transferase</keyword>
<dbReference type="SUPFAM" id="SSF55729">
    <property type="entry name" value="Acyl-CoA N-acyltransferases (Nat)"/>
    <property type="match status" value="1"/>
</dbReference>
<dbReference type="InterPro" id="IPR016181">
    <property type="entry name" value="Acyl_CoA_acyltransferase"/>
</dbReference>
<dbReference type="InterPro" id="IPR051531">
    <property type="entry name" value="N-acetyltransferase"/>
</dbReference>
<comment type="caution">
    <text evidence="5">The sequence shown here is derived from an EMBL/GenBank/DDBJ whole genome shotgun (WGS) entry which is preliminary data.</text>
</comment>
<evidence type="ECO:0000256" key="3">
    <source>
        <dbReference type="ARBA" id="ARBA00038502"/>
    </source>
</evidence>
<dbReference type="InterPro" id="IPR000182">
    <property type="entry name" value="GNAT_dom"/>
</dbReference>
<keyword evidence="6" id="KW-1185">Reference proteome</keyword>
<dbReference type="PROSITE" id="PS51186">
    <property type="entry name" value="GNAT"/>
    <property type="match status" value="1"/>
</dbReference>
<evidence type="ECO:0000313" key="5">
    <source>
        <dbReference type="EMBL" id="MDQ0206011.1"/>
    </source>
</evidence>
<evidence type="ECO:0000313" key="6">
    <source>
        <dbReference type="Proteomes" id="UP001225034"/>
    </source>
</evidence>
<comment type="similarity">
    <text evidence="3">Belongs to the acetyltransferase family. RimJ subfamily.</text>
</comment>
<sequence length="181" mass="20886">MEGNLIYLRSFQLEDASELLQMQKQNKHFFEQFSMSRTADYYSLDYQKHLIEQFIRLKEQGIEYHFGVFLKGSGQLIGTMDLFHIYRGSLQNAMIGYFLSEEHNGKGYASEACALLVHYAFSNLKLHRIEAGVMPRNHGSIRVLEKAGFHKEGIARKNVRIQGIWEDHQVLACLNPSEING</sequence>
<dbReference type="EMBL" id="JAUSUA010000001">
    <property type="protein sequence ID" value="MDQ0206011.1"/>
    <property type="molecule type" value="Genomic_DNA"/>
</dbReference>
<accession>A0ABT9YEP3</accession>
<evidence type="ECO:0000256" key="1">
    <source>
        <dbReference type="ARBA" id="ARBA00022679"/>
    </source>
</evidence>
<gene>
    <name evidence="5" type="ORF">J2S05_000785</name>
</gene>
<name>A0ABT9YEP3_9BACI</name>
<feature type="domain" description="N-acetyltransferase" evidence="4">
    <location>
        <begin position="6"/>
        <end position="171"/>
    </location>
</feature>
<organism evidence="5 6">
    <name type="scientific">Alkalicoccobacillus murimartini</name>
    <dbReference type="NCBI Taxonomy" id="171685"/>
    <lineage>
        <taxon>Bacteria</taxon>
        <taxon>Bacillati</taxon>
        <taxon>Bacillota</taxon>
        <taxon>Bacilli</taxon>
        <taxon>Bacillales</taxon>
        <taxon>Bacillaceae</taxon>
        <taxon>Alkalicoccobacillus</taxon>
    </lineage>
</organism>
<reference evidence="5 6" key="1">
    <citation type="submission" date="2023-07" db="EMBL/GenBank/DDBJ databases">
        <title>Genomic Encyclopedia of Type Strains, Phase IV (KMG-IV): sequencing the most valuable type-strain genomes for metagenomic binning, comparative biology and taxonomic classification.</title>
        <authorList>
            <person name="Goeker M."/>
        </authorList>
    </citation>
    <scope>NUCLEOTIDE SEQUENCE [LARGE SCALE GENOMIC DNA]</scope>
    <source>
        <strain evidence="5 6">DSM 19154</strain>
    </source>
</reference>
<protein>
    <submittedName>
        <fullName evidence="5">Ribosomal-protein-alanine N-acetyltransferase</fullName>
        <ecNumber evidence="5">2.3.1.267</ecNumber>
    </submittedName>
</protein>
<dbReference type="GO" id="GO:0008999">
    <property type="term" value="F:protein-N-terminal-alanine acetyltransferase activity"/>
    <property type="evidence" value="ECO:0007669"/>
    <property type="project" value="UniProtKB-EC"/>
</dbReference>
<evidence type="ECO:0000256" key="2">
    <source>
        <dbReference type="ARBA" id="ARBA00023315"/>
    </source>
</evidence>
<dbReference type="Pfam" id="PF13302">
    <property type="entry name" value="Acetyltransf_3"/>
    <property type="match status" value="1"/>
</dbReference>